<dbReference type="Gene3D" id="3.30.559.10">
    <property type="entry name" value="Chloramphenicol acetyltransferase-like domain"/>
    <property type="match status" value="1"/>
</dbReference>
<dbReference type="RefSeq" id="XP_069212625.1">
    <property type="nucleotide sequence ID" value="XM_069349081.1"/>
</dbReference>
<feature type="compositionally biased region" description="Low complexity" evidence="1">
    <location>
        <begin position="24"/>
        <end position="47"/>
    </location>
</feature>
<evidence type="ECO:0000313" key="3">
    <source>
        <dbReference type="Proteomes" id="UP001565368"/>
    </source>
</evidence>
<dbReference type="EMBL" id="JBBXJM010000001">
    <property type="protein sequence ID" value="KAL1412681.1"/>
    <property type="molecule type" value="Genomic_DNA"/>
</dbReference>
<name>A0ABR3QE81_9TREE</name>
<dbReference type="InterPro" id="IPR052058">
    <property type="entry name" value="Alcohol_O-acetyltransferase"/>
</dbReference>
<proteinExistence type="predicted"/>
<feature type="region of interest" description="Disordered" evidence="1">
    <location>
        <begin position="540"/>
        <end position="560"/>
    </location>
</feature>
<accession>A0ABR3QE81</accession>
<reference evidence="2 3" key="1">
    <citation type="submission" date="2023-08" db="EMBL/GenBank/DDBJ databases">
        <title>Annotated Genome Sequence of Vanrija albida AlHP1.</title>
        <authorList>
            <person name="Herzog R."/>
        </authorList>
    </citation>
    <scope>NUCLEOTIDE SEQUENCE [LARGE SCALE GENOMIC DNA]</scope>
    <source>
        <strain evidence="2 3">AlHP1</strain>
    </source>
</reference>
<dbReference type="PANTHER" id="PTHR28037">
    <property type="entry name" value="ALCOHOL O-ACETYLTRANSFERASE 1-RELATED"/>
    <property type="match status" value="1"/>
</dbReference>
<dbReference type="PANTHER" id="PTHR28037:SF1">
    <property type="entry name" value="ALCOHOL O-ACETYLTRANSFERASE 1-RELATED"/>
    <property type="match status" value="1"/>
</dbReference>
<feature type="compositionally biased region" description="Pro residues" evidence="1">
    <location>
        <begin position="1"/>
        <end position="10"/>
    </location>
</feature>
<dbReference type="InterPro" id="IPR023213">
    <property type="entry name" value="CAT-like_dom_sf"/>
</dbReference>
<evidence type="ECO:0008006" key="4">
    <source>
        <dbReference type="Google" id="ProtNLM"/>
    </source>
</evidence>
<evidence type="ECO:0000313" key="2">
    <source>
        <dbReference type="EMBL" id="KAL1412681.1"/>
    </source>
</evidence>
<comment type="caution">
    <text evidence="2">The sequence shown here is derived from an EMBL/GenBank/DDBJ whole genome shotgun (WGS) entry which is preliminary data.</text>
</comment>
<gene>
    <name evidence="2" type="ORF">Q8F55_000428</name>
</gene>
<protein>
    <recommendedName>
        <fullName evidence="4">Condensation domain-containing protein</fullName>
    </recommendedName>
</protein>
<keyword evidence="3" id="KW-1185">Reference proteome</keyword>
<dbReference type="Proteomes" id="UP001565368">
    <property type="component" value="Unassembled WGS sequence"/>
</dbReference>
<sequence length="645" mass="67859">MGPQHSPPQQPSTDLMLPTPPDTPGSSLAGASVWSSSTSSTANTCSSMPGVDGPSSSGTRSGGMPGVDGPPSGRNAPSSTRSHGMPGVDGPSSGRGGMPGVDGPSSAPSRQPPDAPASVSSSRSASPLLPVRRQLSDNELSYFLPSRADGVNDMYVHHNLRAAPDALSLQRVRLAWALGLHRHPLLASAVELRAYDDAVFAHAPPATLAQALEQGDQRLTFFEAADGPPDLVNAYLNGVRTLSATMPAQLIIRRGTARGTDLSGAWAHEADDGLDNAEVMLCTTHYVGDGMALHSFMNEFYGHLGGERTIDELQALLQAEVDAAVQAGSTALPPSLEDRIPLSRWQRAAGEVAQRSADARLLGGQVLPAVRGAQRHTIVPTRAYSREQTSRALATCKAHGVTIAHAVFALCAVAWGKYAGAGEATEPTMIYSALNLRPLMHLVPARTSASFFHLAVGYFNVVLPSLRPALPPADVVWLRALQTKRQTVAAVKSPLAGATFRATSSARAARSRHWARFDDEAANPGLGLGLRIKDRALPAPAGAEKRDEQARPPPPPPAGKALMGVSMLGNLDGVYKHDAFPRTKLYSLTTGSRQRPGGLLLFAYTFAGKLFLSLGYDANGFKPGVIDAFWADVLRLAEDVVVGAA</sequence>
<feature type="region of interest" description="Disordered" evidence="1">
    <location>
        <begin position="1"/>
        <end position="131"/>
    </location>
</feature>
<evidence type="ECO:0000256" key="1">
    <source>
        <dbReference type="SAM" id="MobiDB-lite"/>
    </source>
</evidence>
<organism evidence="2 3">
    <name type="scientific">Vanrija albida</name>
    <dbReference type="NCBI Taxonomy" id="181172"/>
    <lineage>
        <taxon>Eukaryota</taxon>
        <taxon>Fungi</taxon>
        <taxon>Dikarya</taxon>
        <taxon>Basidiomycota</taxon>
        <taxon>Agaricomycotina</taxon>
        <taxon>Tremellomycetes</taxon>
        <taxon>Trichosporonales</taxon>
        <taxon>Trichosporonaceae</taxon>
        <taxon>Vanrija</taxon>
    </lineage>
</organism>
<dbReference type="GeneID" id="95981471"/>
<feature type="compositionally biased region" description="Low complexity" evidence="1">
    <location>
        <begin position="116"/>
        <end position="131"/>
    </location>
</feature>